<dbReference type="PANTHER" id="PTHR45873:SF1">
    <property type="entry name" value="DNA POLYMERASE ETA"/>
    <property type="match status" value="1"/>
</dbReference>
<dbReference type="InterPro" id="IPR043502">
    <property type="entry name" value="DNA/RNA_pol_sf"/>
</dbReference>
<evidence type="ECO:0000256" key="1">
    <source>
        <dbReference type="ARBA" id="ARBA00004123"/>
    </source>
</evidence>
<evidence type="ECO:0000259" key="9">
    <source>
        <dbReference type="PROSITE" id="PS50173"/>
    </source>
</evidence>
<dbReference type="GO" id="GO:0046872">
    <property type="term" value="F:metal ion binding"/>
    <property type="evidence" value="ECO:0007669"/>
    <property type="project" value="UniProtKB-KW"/>
</dbReference>
<dbReference type="GO" id="GO:0003887">
    <property type="term" value="F:DNA-directed DNA polymerase activity"/>
    <property type="evidence" value="ECO:0007669"/>
    <property type="project" value="TreeGrafter"/>
</dbReference>
<dbReference type="GO" id="GO:0005634">
    <property type="term" value="C:nucleus"/>
    <property type="evidence" value="ECO:0007669"/>
    <property type="project" value="UniProtKB-SubCell"/>
</dbReference>
<dbReference type="GO" id="GO:0005657">
    <property type="term" value="C:replication fork"/>
    <property type="evidence" value="ECO:0007669"/>
    <property type="project" value="TreeGrafter"/>
</dbReference>
<dbReference type="SUPFAM" id="SSF56672">
    <property type="entry name" value="DNA/RNA polymerases"/>
    <property type="match status" value="1"/>
</dbReference>
<dbReference type="Gene3D" id="1.10.150.20">
    <property type="entry name" value="5' to 3' exonuclease, C-terminal subdomain"/>
    <property type="match status" value="1"/>
</dbReference>
<comment type="subcellular location">
    <subcellularLocation>
        <location evidence="1">Nucleus</location>
    </subcellularLocation>
</comment>
<keyword evidence="4" id="KW-0227">DNA damage</keyword>
<dbReference type="Proteomes" id="UP000230233">
    <property type="component" value="Chromosome III"/>
</dbReference>
<dbReference type="InterPro" id="IPR043128">
    <property type="entry name" value="Rev_trsase/Diguanyl_cyclase"/>
</dbReference>
<dbReference type="Pfam" id="PF11799">
    <property type="entry name" value="IMS_C"/>
    <property type="match status" value="1"/>
</dbReference>
<dbReference type="FunFam" id="3.30.1490.100:FF:000031">
    <property type="entry name" value="DNA polymerase eta"/>
    <property type="match status" value="1"/>
</dbReference>
<gene>
    <name evidence="10" type="primary">Cni-polh-1</name>
    <name evidence="10" type="synonym">Cnig_chr_III.g8830</name>
    <name evidence="10" type="ORF">B9Z55_008830</name>
</gene>
<dbReference type="Gene3D" id="3.30.70.270">
    <property type="match status" value="1"/>
</dbReference>
<dbReference type="FunFam" id="3.40.1170.60:FF:000021">
    <property type="entry name" value="DNA polymerase IV"/>
    <property type="match status" value="1"/>
</dbReference>
<dbReference type="GO" id="GO:0009314">
    <property type="term" value="P:response to radiation"/>
    <property type="evidence" value="ECO:0007669"/>
    <property type="project" value="TreeGrafter"/>
</dbReference>
<name>A0A2G5UPA1_9PELO</name>
<protein>
    <recommendedName>
        <fullName evidence="7">DNA polymerase eta</fullName>
    </recommendedName>
</protein>
<evidence type="ECO:0000256" key="4">
    <source>
        <dbReference type="ARBA" id="ARBA00022763"/>
    </source>
</evidence>
<dbReference type="Pfam" id="PF00817">
    <property type="entry name" value="IMS"/>
    <property type="match status" value="1"/>
</dbReference>
<proteinExistence type="predicted"/>
<dbReference type="STRING" id="1611254.A0A2G5UPA1"/>
<feature type="region of interest" description="Disordered" evidence="8">
    <location>
        <begin position="508"/>
        <end position="532"/>
    </location>
</feature>
<dbReference type="FunFam" id="3.30.70.270:FF:000150">
    <property type="entry name" value="DNA polymerase eta"/>
    <property type="match status" value="1"/>
</dbReference>
<evidence type="ECO:0000256" key="7">
    <source>
        <dbReference type="ARBA" id="ARBA00044975"/>
    </source>
</evidence>
<dbReference type="GO" id="GO:0006281">
    <property type="term" value="P:DNA repair"/>
    <property type="evidence" value="ECO:0007669"/>
    <property type="project" value="UniProtKB-KW"/>
</dbReference>
<dbReference type="Pfam" id="PF21704">
    <property type="entry name" value="POLH-Rev1_HhH"/>
    <property type="match status" value="1"/>
</dbReference>
<dbReference type="GO" id="GO:0035861">
    <property type="term" value="C:site of double-strand break"/>
    <property type="evidence" value="ECO:0007669"/>
    <property type="project" value="TreeGrafter"/>
</dbReference>
<dbReference type="InterPro" id="IPR001126">
    <property type="entry name" value="UmuC"/>
</dbReference>
<accession>A0A2G5UPA1</accession>
<keyword evidence="5" id="KW-0234">DNA repair</keyword>
<dbReference type="InterPro" id="IPR052230">
    <property type="entry name" value="DNA_polymerase_eta"/>
</dbReference>
<dbReference type="Gene3D" id="3.30.1490.100">
    <property type="entry name" value="DNA polymerase, Y-family, little finger domain"/>
    <property type="match status" value="1"/>
</dbReference>
<dbReference type="OrthoDB" id="5723at2759"/>
<keyword evidence="6" id="KW-0539">Nucleus</keyword>
<keyword evidence="2" id="KW-0808">Transferase</keyword>
<dbReference type="InterPro" id="IPR036775">
    <property type="entry name" value="DNA_pol_Y-fam_lit_finger_sf"/>
</dbReference>
<sequence length="639" mass="71831">MRRVISLIDMDCFYAQVEQRDKPELWGQPVIVVQHSRQGVEGGILAVSYEARPFGVKRGMSVADAKIKCPQLNICHVPIGEYADKADIQKYRCVELQEFTGAFCSLLERSRSFENQRFASNAKNVYIELLEHPGSNLDASAEVFRVLNNFDSTIIVEKASVDEAFLDLTAYTNQKLEEIRENGQLEEFVKTSLDQLPSTHLANGEDVKENDHLRGAFLSDFIENSRNSTENLLLLIAAITVETIRKRIRDETQFYCSAGVGNNKMMAKLVCARHKPRQQTLIPWKNCREILRTTPIGDVRGFGGKMGNRIQEMLNITLMGEILELDIALLIETFPDQHEYLRAVAEGLDDEPVRPRKESSSIAVSKNFPGKMAIRTTGELKKWVGGLVKELAKRLGTDQAENKRTAENLVYSLLTDDGKPQKTLKMSSYHPDIIFEQVWTAIRGLNRSNLAKNEDGPWTPPVLNISLSASRFQPGLPAQTRAITEWLGARKREKEARKNAVYDPNDGRADVIIEEPPPPEIPASKPSTSGPKTILDGSVEFIVLDDSDEDVPAPQPLKKPTDIDYITVDGKKISKQALRHLPPDIRKQYEHRIALEEARALKSKSDAKIGNRKRTGPIKSPAQQAKKSKPLELFFKKKI</sequence>
<dbReference type="AlphaFoldDB" id="A0A2G5UPA1"/>
<keyword evidence="11" id="KW-1185">Reference proteome</keyword>
<evidence type="ECO:0000256" key="8">
    <source>
        <dbReference type="SAM" id="MobiDB-lite"/>
    </source>
</evidence>
<dbReference type="SUPFAM" id="SSF100879">
    <property type="entry name" value="Lesion bypass DNA polymerase (Y-family), little finger domain"/>
    <property type="match status" value="1"/>
</dbReference>
<evidence type="ECO:0000256" key="2">
    <source>
        <dbReference type="ARBA" id="ARBA00022679"/>
    </source>
</evidence>
<reference evidence="11" key="1">
    <citation type="submission" date="2017-10" db="EMBL/GenBank/DDBJ databases">
        <title>Rapid genome shrinkage in a self-fertile nematode reveals novel sperm competition proteins.</title>
        <authorList>
            <person name="Yin D."/>
            <person name="Schwarz E.M."/>
            <person name="Thomas C.G."/>
            <person name="Felde R.L."/>
            <person name="Korf I.F."/>
            <person name="Cutter A.D."/>
            <person name="Schartner C.M."/>
            <person name="Ralston E.J."/>
            <person name="Meyer B.J."/>
            <person name="Haag E.S."/>
        </authorList>
    </citation>
    <scope>NUCLEOTIDE SEQUENCE [LARGE SCALE GENOMIC DNA]</scope>
    <source>
        <strain evidence="11">JU1422</strain>
    </source>
</reference>
<dbReference type="EMBL" id="PDUG01000003">
    <property type="protein sequence ID" value="PIC41395.1"/>
    <property type="molecule type" value="Genomic_DNA"/>
</dbReference>
<keyword evidence="3" id="KW-0479">Metal-binding</keyword>
<comment type="caution">
    <text evidence="10">The sequence shown here is derived from an EMBL/GenBank/DDBJ whole genome shotgun (WGS) entry which is preliminary data.</text>
</comment>
<dbReference type="InterPro" id="IPR017961">
    <property type="entry name" value="DNA_pol_Y-fam_little_finger"/>
</dbReference>
<dbReference type="PANTHER" id="PTHR45873">
    <property type="entry name" value="DNA POLYMERASE ETA"/>
    <property type="match status" value="1"/>
</dbReference>
<evidence type="ECO:0000313" key="10">
    <source>
        <dbReference type="EMBL" id="PIC41395.1"/>
    </source>
</evidence>
<feature type="region of interest" description="Disordered" evidence="8">
    <location>
        <begin position="602"/>
        <end position="628"/>
    </location>
</feature>
<dbReference type="Gene3D" id="3.40.1170.60">
    <property type="match status" value="1"/>
</dbReference>
<dbReference type="GO" id="GO:0003684">
    <property type="term" value="F:damaged DNA binding"/>
    <property type="evidence" value="ECO:0007669"/>
    <property type="project" value="InterPro"/>
</dbReference>
<feature type="domain" description="UmuC" evidence="9">
    <location>
        <begin position="5"/>
        <end position="303"/>
    </location>
</feature>
<organism evidence="10 11">
    <name type="scientific">Caenorhabditis nigoni</name>
    <dbReference type="NCBI Taxonomy" id="1611254"/>
    <lineage>
        <taxon>Eukaryota</taxon>
        <taxon>Metazoa</taxon>
        <taxon>Ecdysozoa</taxon>
        <taxon>Nematoda</taxon>
        <taxon>Chromadorea</taxon>
        <taxon>Rhabditida</taxon>
        <taxon>Rhabditina</taxon>
        <taxon>Rhabditomorpha</taxon>
        <taxon>Rhabditoidea</taxon>
        <taxon>Rhabditidae</taxon>
        <taxon>Peloderinae</taxon>
        <taxon>Caenorhabditis</taxon>
    </lineage>
</organism>
<dbReference type="PROSITE" id="PS50173">
    <property type="entry name" value="UMUC"/>
    <property type="match status" value="1"/>
</dbReference>
<evidence type="ECO:0000313" key="11">
    <source>
        <dbReference type="Proteomes" id="UP000230233"/>
    </source>
</evidence>
<dbReference type="GO" id="GO:0042276">
    <property type="term" value="P:error-prone translesion synthesis"/>
    <property type="evidence" value="ECO:0007669"/>
    <property type="project" value="TreeGrafter"/>
</dbReference>
<evidence type="ECO:0000256" key="6">
    <source>
        <dbReference type="ARBA" id="ARBA00023242"/>
    </source>
</evidence>
<evidence type="ECO:0000256" key="3">
    <source>
        <dbReference type="ARBA" id="ARBA00022723"/>
    </source>
</evidence>
<evidence type="ECO:0000256" key="5">
    <source>
        <dbReference type="ARBA" id="ARBA00023204"/>
    </source>
</evidence>